<dbReference type="GeneID" id="68105402"/>
<sequence>MSTLFKGSACFCPSLYWMITGEVEIEKEPFAAVQEDDLSHLLFSNEKALPSSSTRLHHQKRNDGKSHHDSSGDHENDISLSSTSALSFAEYSEGAQPKHNQLLRRELLVENTQEEQAVLIICNLQDETSIGKGWSSRKKDLHKNSSSKVIHRSQLAPGQVLYIPKSKVYVNAPQEQAQSNQSSIKYLVVASHVKLVPRKSAIFNFFENTLELRLAQYHQQKQLLDHAEEHATVTERFQHPTSMTYHRDVQQQQHDDHTPNKTLSSNSIEKKRKLVDTSVQCDNMYVQQHDTKRVTRTSPTLQLHRQQHSRSQAEDHKETLQHDTILSPTSPYNDNFELERRRIEVFKQKLKEIVKKHSSSNSCSIAQIQLPDRSSTKRKKKTTTTTSSSKASGKYMASVEKDAISEMSIASSVASCMSFSPNMLENISDLNKSFTLSNKSVQREKVSANLDEAFIVSDSQTGAYMEEAQISGDGTPSLCCGDDNSQTNMPQPATTSSKVCTEESKGISRLSRSPALLTPSPLIEVVRYNPVVATKEDLNMSSQIHETSLTHISDSVNTTIIFMDDSPVESKGAQISEVVARSPKSDKCLPGIIEQETVDSQKLMEHRSVMIRTSTGDTSTCEPMINVSSSASLIEAPSPIPSLLKVNSQPSQDDSGLLNAAQLLSSMKSPALAK</sequence>
<feature type="compositionally biased region" description="Polar residues" evidence="1">
    <location>
        <begin position="322"/>
        <end position="333"/>
    </location>
</feature>
<dbReference type="RefSeq" id="XP_044542179.1">
    <property type="nucleotide sequence ID" value="XM_044688771.1"/>
</dbReference>
<dbReference type="Proteomes" id="UP000816034">
    <property type="component" value="Unassembled WGS sequence"/>
</dbReference>
<feature type="compositionally biased region" description="Basic and acidic residues" evidence="1">
    <location>
        <begin position="311"/>
        <end position="321"/>
    </location>
</feature>
<comment type="caution">
    <text evidence="2">The sequence shown here is derived from an EMBL/GenBank/DDBJ whole genome shotgun (WGS) entry which is preliminary data.</text>
</comment>
<feature type="region of interest" description="Disordered" evidence="1">
    <location>
        <begin position="362"/>
        <end position="391"/>
    </location>
</feature>
<feature type="compositionally biased region" description="Basic and acidic residues" evidence="1">
    <location>
        <begin position="247"/>
        <end position="259"/>
    </location>
</feature>
<dbReference type="AlphaFoldDB" id="A0AA88G6H5"/>
<feature type="region of interest" description="Disordered" evidence="1">
    <location>
        <begin position="286"/>
        <end position="333"/>
    </location>
</feature>
<protein>
    <submittedName>
        <fullName evidence="2">Uncharacterized protein</fullName>
    </submittedName>
</protein>
<proteinExistence type="predicted"/>
<evidence type="ECO:0000313" key="3">
    <source>
        <dbReference type="Proteomes" id="UP000816034"/>
    </source>
</evidence>
<evidence type="ECO:0000313" key="2">
    <source>
        <dbReference type="EMBL" id="KAG2373005.1"/>
    </source>
</evidence>
<feature type="region of interest" description="Disordered" evidence="1">
    <location>
        <begin position="247"/>
        <end position="270"/>
    </location>
</feature>
<dbReference type="EMBL" id="PYSW02000062">
    <property type="protein sequence ID" value="KAG2373005.1"/>
    <property type="molecule type" value="Genomic_DNA"/>
</dbReference>
<gene>
    <name evidence="2" type="ORF">C9374_012948</name>
</gene>
<organism evidence="2 3">
    <name type="scientific">Naegleria lovaniensis</name>
    <name type="common">Amoeba</name>
    <dbReference type="NCBI Taxonomy" id="51637"/>
    <lineage>
        <taxon>Eukaryota</taxon>
        <taxon>Discoba</taxon>
        <taxon>Heterolobosea</taxon>
        <taxon>Tetramitia</taxon>
        <taxon>Eutetramitia</taxon>
        <taxon>Vahlkampfiidae</taxon>
        <taxon>Naegleria</taxon>
    </lineage>
</organism>
<feature type="compositionally biased region" description="Basic and acidic residues" evidence="1">
    <location>
        <begin position="61"/>
        <end position="77"/>
    </location>
</feature>
<keyword evidence="3" id="KW-1185">Reference proteome</keyword>
<accession>A0AA88G6H5</accession>
<name>A0AA88G6H5_NAELO</name>
<feature type="region of interest" description="Disordered" evidence="1">
    <location>
        <begin position="50"/>
        <end position="79"/>
    </location>
</feature>
<evidence type="ECO:0000256" key="1">
    <source>
        <dbReference type="SAM" id="MobiDB-lite"/>
    </source>
</evidence>
<reference evidence="2 3" key="1">
    <citation type="journal article" date="2018" name="BMC Genomics">
        <title>The genome of Naegleria lovaniensis, the basis for a comparative approach to unravel pathogenicity factors of the human pathogenic amoeba N. fowleri.</title>
        <authorList>
            <person name="Liechti N."/>
            <person name="Schurch N."/>
            <person name="Bruggmann R."/>
            <person name="Wittwer M."/>
        </authorList>
    </citation>
    <scope>NUCLEOTIDE SEQUENCE [LARGE SCALE GENOMIC DNA]</scope>
    <source>
        <strain evidence="2 3">ATCC 30569</strain>
    </source>
</reference>